<feature type="domain" description="DnaB/C C-terminal" evidence="2">
    <location>
        <begin position="226"/>
        <end position="282"/>
    </location>
</feature>
<dbReference type="InterPro" id="IPR017019">
    <property type="entry name" value="DNA_replication_prd_bac"/>
</dbReference>
<sequence length="332" mass="38865">MSTFMFKSKPLDFTPVSNIFLEKYMPKARGEFIKVYLLMLKYNFASEFGVNAQVLATSLDLLESDIINALNYWQEEGIVKLVPIDKMGNFHIEFVDLSNDGTTKIEKFDLVEELTDSSNSDMLKDISQLLGRPLSPSEVEIYISWKKDYKFTPELILLLIEFCLSKGKNNFRYIEKVALAWKEMNITDVEAAQSYIRKSEDKWVTYREILNFLGIRNTDIMKPQEDMLEKWTSTYNYSLDIIKKACDICFQRLNRADFKYIDGILSSWNKDKLRTIQDIEKKEAEFKNSSAKKNYNNSKATSKPKLRFDNFKGRDYDYDALEKKLLGWDSDD</sequence>
<dbReference type="InterPro" id="IPR053162">
    <property type="entry name" value="DnaD"/>
</dbReference>
<accession>A0A4S2DJ43</accession>
<evidence type="ECO:0000256" key="1">
    <source>
        <dbReference type="ARBA" id="ARBA00093462"/>
    </source>
</evidence>
<comment type="similarity">
    <text evidence="1">Belongs to the DnaB/DnaD family.</text>
</comment>
<dbReference type="OrthoDB" id="1652900at2"/>
<dbReference type="SUPFAM" id="SSF158499">
    <property type="entry name" value="DnaD domain-like"/>
    <property type="match status" value="2"/>
</dbReference>
<dbReference type="InterPro" id="IPR034829">
    <property type="entry name" value="DnaD-like_sf"/>
</dbReference>
<organism evidence="3 4">
    <name type="scientific">Clostridium sartagoforme</name>
    <dbReference type="NCBI Taxonomy" id="84031"/>
    <lineage>
        <taxon>Bacteria</taxon>
        <taxon>Bacillati</taxon>
        <taxon>Bacillota</taxon>
        <taxon>Clostridia</taxon>
        <taxon>Eubacteriales</taxon>
        <taxon>Clostridiaceae</taxon>
        <taxon>Clostridium</taxon>
    </lineage>
</organism>
<dbReference type="PANTHER" id="PTHR37293">
    <property type="entry name" value="PHAGE REPLICATION PROTEIN-RELATED"/>
    <property type="match status" value="1"/>
</dbReference>
<gene>
    <name evidence="3" type="ORF">E5347_11455</name>
</gene>
<dbReference type="Proteomes" id="UP000306888">
    <property type="component" value="Unassembled WGS sequence"/>
</dbReference>
<dbReference type="EMBL" id="SRYR01000006">
    <property type="protein sequence ID" value="TGY41622.1"/>
    <property type="molecule type" value="Genomic_DNA"/>
</dbReference>
<dbReference type="Gene3D" id="1.10.10.630">
    <property type="entry name" value="DnaD domain-like"/>
    <property type="match status" value="2"/>
</dbReference>
<dbReference type="RefSeq" id="WP_136007366.1">
    <property type="nucleotide sequence ID" value="NZ_SRYR01000006.1"/>
</dbReference>
<dbReference type="PIRSF" id="PIRSF033722">
    <property type="entry name" value="DnaD_CA_C3587_prd"/>
    <property type="match status" value="1"/>
</dbReference>
<evidence type="ECO:0000259" key="2">
    <source>
        <dbReference type="Pfam" id="PF07261"/>
    </source>
</evidence>
<comment type="caution">
    <text evidence="3">The sequence shown here is derived from an EMBL/GenBank/DDBJ whole genome shotgun (WGS) entry which is preliminary data.</text>
</comment>
<reference evidence="3 4" key="1">
    <citation type="submission" date="2019-04" db="EMBL/GenBank/DDBJ databases">
        <title>Microbes associate with the intestines of laboratory mice.</title>
        <authorList>
            <person name="Navarre W."/>
            <person name="Wong E."/>
            <person name="Huang K."/>
            <person name="Tropini C."/>
            <person name="Ng K."/>
            <person name="Yu B."/>
        </authorList>
    </citation>
    <scope>NUCLEOTIDE SEQUENCE [LARGE SCALE GENOMIC DNA]</scope>
    <source>
        <strain evidence="3 4">NM50_B9-20</strain>
    </source>
</reference>
<keyword evidence="4" id="KW-1185">Reference proteome</keyword>
<evidence type="ECO:0000313" key="4">
    <source>
        <dbReference type="Proteomes" id="UP000306888"/>
    </source>
</evidence>
<evidence type="ECO:0000313" key="3">
    <source>
        <dbReference type="EMBL" id="TGY41622.1"/>
    </source>
</evidence>
<dbReference type="Pfam" id="PF07261">
    <property type="entry name" value="DnaB_2"/>
    <property type="match status" value="2"/>
</dbReference>
<feature type="domain" description="DnaB/C C-terminal" evidence="2">
    <location>
        <begin position="124"/>
        <end position="196"/>
    </location>
</feature>
<proteinExistence type="inferred from homology"/>
<dbReference type="InterPro" id="IPR006343">
    <property type="entry name" value="DnaB/C_C"/>
</dbReference>
<name>A0A4S2DJ43_9CLOT</name>
<dbReference type="PANTHER" id="PTHR37293:SF5">
    <property type="entry name" value="DNA REPLICATION PROTEIN"/>
    <property type="match status" value="1"/>
</dbReference>
<dbReference type="NCBIfam" id="TIGR01446">
    <property type="entry name" value="DnaD_dom"/>
    <property type="match status" value="2"/>
</dbReference>
<dbReference type="AlphaFoldDB" id="A0A4S2DJ43"/>
<protein>
    <submittedName>
        <fullName evidence="3">DnaD domain protein</fullName>
    </submittedName>
</protein>